<proteinExistence type="inferred from homology"/>
<feature type="region of interest" description="Disordered" evidence="12">
    <location>
        <begin position="434"/>
        <end position="465"/>
    </location>
</feature>
<dbReference type="EC" id="2.7.10.2" evidence="11"/>
<feature type="repeat" description="ANK" evidence="8">
    <location>
        <begin position="187"/>
        <end position="219"/>
    </location>
</feature>
<feature type="domain" description="SH2" evidence="13">
    <location>
        <begin position="323"/>
        <end position="429"/>
    </location>
</feature>
<dbReference type="PROSITE" id="PS50088">
    <property type="entry name" value="ANK_REPEAT"/>
    <property type="match status" value="2"/>
</dbReference>
<sequence length="770" mass="87367">MTDKAGSNNISLDNILTSGSISVALQKDKDRCDDADLNKMWYHGKMSRSNAEKILNEAMRRNPDKDCDGIFLVRDSTASEVNFSLSFIFEQLNYHFYIQRTKECYYCIDGGPVVHGLDMLIEHYIEVADRLPTRLTNICKGYLPPPKVRKYGPTNLLHKAVKAGKTELVKQILNHPLCPDVNAKNSKGSTALHDAAEFGLDEIVSLLLSHNAEVNMKDTDGDTPIWKACVANKITTIVLLLTNDISCVQDRNPVTGCSPLHAAAMHGHKECVQMLLNAGAAVYSRGANDETPIELAERFRRPDCILHLENYKEQPVSTSRSDWFHPELDRQGAENILKNHQPRNGLFLIRPNKYSKPVLSLFKDMGVYHYEIKKKEYRNQHVFFIDDGPFHRSLELLVQYYSTFEDGLGMPLQASVSTRNEVVELNIPVTYSNLTSPKSPVPTNKHKPKLPPRPPDVESPPNLEALPVPEALSAPQFKTENSEPLKKIALKNLKLGKELGQGEYGCVLKGILTIDKKLLRKERVNVAIKTFHSIGNLTDFTQEAYVMQSLKHDYIVELLGICDGPPLMLVEEFVSMGSMLDYLEDHAKNVRVKKELYLWASQIAEGMMYLETKRLVHRDLAARNILLCSLERVKISDFGLSRAMGTDKEYYKASKGGRWPIKWYAPESVNFGLFTHASDVWSYGVTLWEMFSYGGAPYEDMTGVEVIKFIEDGKRLEKPEKCPDVVYNVMLKCWSYDKGDRVTFTDLNRHFNEEPEYTSARELKKTVKNM</sequence>
<evidence type="ECO:0000256" key="4">
    <source>
        <dbReference type="ARBA" id="ARBA00022777"/>
    </source>
</evidence>
<dbReference type="InterPro" id="IPR000719">
    <property type="entry name" value="Prot_kinase_dom"/>
</dbReference>
<keyword evidence="2 11" id="KW-0808">Transferase</keyword>
<evidence type="ECO:0000256" key="1">
    <source>
        <dbReference type="ARBA" id="ARBA00022553"/>
    </source>
</evidence>
<dbReference type="Pfam" id="PF00023">
    <property type="entry name" value="Ank"/>
    <property type="match status" value="1"/>
</dbReference>
<feature type="repeat" description="ANK" evidence="8">
    <location>
        <begin position="255"/>
        <end position="287"/>
    </location>
</feature>
<feature type="binding site" evidence="10">
    <location>
        <position position="529"/>
    </location>
    <ligand>
        <name>ATP</name>
        <dbReference type="ChEBI" id="CHEBI:30616"/>
    </ligand>
</feature>
<dbReference type="SUPFAM" id="SSF55550">
    <property type="entry name" value="SH2 domain"/>
    <property type="match status" value="2"/>
</dbReference>
<dbReference type="PRINTS" id="PR00109">
    <property type="entry name" value="TYRKINASE"/>
</dbReference>
<feature type="domain" description="SH2" evidence="13">
    <location>
        <begin position="41"/>
        <end position="139"/>
    </location>
</feature>
<dbReference type="Pfam" id="PF00017">
    <property type="entry name" value="SH2"/>
    <property type="match status" value="2"/>
</dbReference>
<dbReference type="InterPro" id="IPR050198">
    <property type="entry name" value="Non-receptor_tyrosine_kinases"/>
</dbReference>
<organism evidence="15">
    <name type="scientific">Arion vulgaris</name>
    <dbReference type="NCBI Taxonomy" id="1028688"/>
    <lineage>
        <taxon>Eukaryota</taxon>
        <taxon>Metazoa</taxon>
        <taxon>Spiralia</taxon>
        <taxon>Lophotrochozoa</taxon>
        <taxon>Mollusca</taxon>
        <taxon>Gastropoda</taxon>
        <taxon>Heterobranchia</taxon>
        <taxon>Euthyneura</taxon>
        <taxon>Panpulmonata</taxon>
        <taxon>Eupulmonata</taxon>
        <taxon>Stylommatophora</taxon>
        <taxon>Helicina</taxon>
        <taxon>Arionoidea</taxon>
        <taxon>Arionidae</taxon>
        <taxon>Arion</taxon>
    </lineage>
</organism>
<dbReference type="InterPro" id="IPR001245">
    <property type="entry name" value="Ser-Thr/Tyr_kinase_cat_dom"/>
</dbReference>
<dbReference type="Pfam" id="PF07714">
    <property type="entry name" value="PK_Tyr_Ser-Thr"/>
    <property type="match status" value="1"/>
</dbReference>
<dbReference type="GO" id="GO:0005524">
    <property type="term" value="F:ATP binding"/>
    <property type="evidence" value="ECO:0007669"/>
    <property type="project" value="UniProtKB-UniRule"/>
</dbReference>
<evidence type="ECO:0000256" key="8">
    <source>
        <dbReference type="PROSITE-ProRule" id="PRU00023"/>
    </source>
</evidence>
<dbReference type="InterPro" id="IPR002110">
    <property type="entry name" value="Ankyrin_rpt"/>
</dbReference>
<keyword evidence="8" id="KW-0040">ANK repeat</keyword>
<dbReference type="AlphaFoldDB" id="A0A0B6ZX32"/>
<evidence type="ECO:0000256" key="10">
    <source>
        <dbReference type="PROSITE-ProRule" id="PRU10141"/>
    </source>
</evidence>
<dbReference type="InterPro" id="IPR020635">
    <property type="entry name" value="Tyr_kinase_cat_dom"/>
</dbReference>
<gene>
    <name evidence="15" type="primary">ORF81907</name>
</gene>
<dbReference type="Pfam" id="PF12796">
    <property type="entry name" value="Ank_2"/>
    <property type="match status" value="1"/>
</dbReference>
<dbReference type="Gene3D" id="1.25.40.20">
    <property type="entry name" value="Ankyrin repeat-containing domain"/>
    <property type="match status" value="1"/>
</dbReference>
<reference evidence="15" key="1">
    <citation type="submission" date="2014-12" db="EMBL/GenBank/DDBJ databases">
        <title>Insight into the proteome of Arion vulgaris.</title>
        <authorList>
            <person name="Aradska J."/>
            <person name="Bulat T."/>
            <person name="Smidak R."/>
            <person name="Sarate P."/>
            <person name="Gangsoo J."/>
            <person name="Sialana F."/>
            <person name="Bilban M."/>
            <person name="Lubec G."/>
        </authorList>
    </citation>
    <scope>NUCLEOTIDE SEQUENCE</scope>
    <source>
        <tissue evidence="15">Skin</tissue>
    </source>
</reference>
<dbReference type="Gene3D" id="3.30.200.20">
    <property type="entry name" value="Phosphorylase Kinase, domain 1"/>
    <property type="match status" value="1"/>
</dbReference>
<evidence type="ECO:0000259" key="13">
    <source>
        <dbReference type="PROSITE" id="PS50001"/>
    </source>
</evidence>
<evidence type="ECO:0000313" key="15">
    <source>
        <dbReference type="EMBL" id="CEK72320.1"/>
    </source>
</evidence>
<dbReference type="GO" id="GO:0071944">
    <property type="term" value="C:cell periphery"/>
    <property type="evidence" value="ECO:0007669"/>
    <property type="project" value="UniProtKB-ARBA"/>
</dbReference>
<keyword evidence="9" id="KW-0727">SH2 domain</keyword>
<keyword evidence="5 10" id="KW-0067">ATP-binding</keyword>
<dbReference type="InterPro" id="IPR008266">
    <property type="entry name" value="Tyr_kinase_AS"/>
</dbReference>
<evidence type="ECO:0000256" key="7">
    <source>
        <dbReference type="ARBA" id="ARBA00051245"/>
    </source>
</evidence>
<dbReference type="PROSITE" id="PS50011">
    <property type="entry name" value="PROTEIN_KINASE_DOM"/>
    <property type="match status" value="1"/>
</dbReference>
<evidence type="ECO:0000259" key="14">
    <source>
        <dbReference type="PROSITE" id="PS50011"/>
    </source>
</evidence>
<keyword evidence="3 10" id="KW-0547">Nucleotide-binding</keyword>
<dbReference type="PROSITE" id="PS00107">
    <property type="entry name" value="PROTEIN_KINASE_ATP"/>
    <property type="match status" value="1"/>
</dbReference>
<keyword evidence="1" id="KW-0597">Phosphoprotein</keyword>
<protein>
    <recommendedName>
        <fullName evidence="11">Tyrosine-protein kinase</fullName>
        <ecNumber evidence="11">2.7.10.2</ecNumber>
    </recommendedName>
</protein>
<dbReference type="SMART" id="SM00248">
    <property type="entry name" value="ANK"/>
    <property type="match status" value="4"/>
</dbReference>
<evidence type="ECO:0000256" key="2">
    <source>
        <dbReference type="ARBA" id="ARBA00022679"/>
    </source>
</evidence>
<dbReference type="SUPFAM" id="SSF48403">
    <property type="entry name" value="Ankyrin repeat"/>
    <property type="match status" value="1"/>
</dbReference>
<dbReference type="PANTHER" id="PTHR24418">
    <property type="entry name" value="TYROSINE-PROTEIN KINASE"/>
    <property type="match status" value="1"/>
</dbReference>
<dbReference type="EMBL" id="HACG01025455">
    <property type="protein sequence ID" value="CEK72320.1"/>
    <property type="molecule type" value="Transcribed_RNA"/>
</dbReference>
<dbReference type="InterPro" id="IPR011009">
    <property type="entry name" value="Kinase-like_dom_sf"/>
</dbReference>
<evidence type="ECO:0000256" key="9">
    <source>
        <dbReference type="PROSITE-ProRule" id="PRU00191"/>
    </source>
</evidence>
<dbReference type="Gene3D" id="1.10.510.10">
    <property type="entry name" value="Transferase(Phosphotransferase) domain 1"/>
    <property type="match status" value="1"/>
</dbReference>
<dbReference type="GO" id="GO:0007165">
    <property type="term" value="P:signal transduction"/>
    <property type="evidence" value="ECO:0007669"/>
    <property type="project" value="UniProtKB-ARBA"/>
</dbReference>
<dbReference type="SMART" id="SM00252">
    <property type="entry name" value="SH2"/>
    <property type="match status" value="2"/>
</dbReference>
<name>A0A0B6ZX32_9EUPU</name>
<comment type="similarity">
    <text evidence="11">Belongs to the protein kinase superfamily. Tyr protein kinase family.</text>
</comment>
<dbReference type="PROSITE" id="PS00109">
    <property type="entry name" value="PROTEIN_KINASE_TYR"/>
    <property type="match status" value="1"/>
</dbReference>
<evidence type="ECO:0000256" key="3">
    <source>
        <dbReference type="ARBA" id="ARBA00022741"/>
    </source>
</evidence>
<evidence type="ECO:0000256" key="11">
    <source>
        <dbReference type="RuleBase" id="RU362096"/>
    </source>
</evidence>
<keyword evidence="6 11" id="KW-0829">Tyrosine-protein kinase</keyword>
<evidence type="ECO:0000256" key="5">
    <source>
        <dbReference type="ARBA" id="ARBA00022840"/>
    </source>
</evidence>
<dbReference type="SUPFAM" id="SSF56112">
    <property type="entry name" value="Protein kinase-like (PK-like)"/>
    <property type="match status" value="1"/>
</dbReference>
<dbReference type="SMART" id="SM00219">
    <property type="entry name" value="TyrKc"/>
    <property type="match status" value="1"/>
</dbReference>
<feature type="domain" description="Protein kinase" evidence="14">
    <location>
        <begin position="493"/>
        <end position="757"/>
    </location>
</feature>
<dbReference type="InterPro" id="IPR017441">
    <property type="entry name" value="Protein_kinase_ATP_BS"/>
</dbReference>
<dbReference type="InterPro" id="IPR036770">
    <property type="entry name" value="Ankyrin_rpt-contain_sf"/>
</dbReference>
<dbReference type="Gene3D" id="3.30.505.10">
    <property type="entry name" value="SH2 domain"/>
    <property type="match status" value="2"/>
</dbReference>
<dbReference type="PROSITE" id="PS50001">
    <property type="entry name" value="SH2"/>
    <property type="match status" value="2"/>
</dbReference>
<keyword evidence="4 11" id="KW-0418">Kinase</keyword>
<dbReference type="FunFam" id="1.10.510.10:FF:000027">
    <property type="entry name" value="Receptor protein-tyrosine kinase"/>
    <property type="match status" value="1"/>
</dbReference>
<comment type="catalytic activity">
    <reaction evidence="7 11">
        <text>L-tyrosyl-[protein] + ATP = O-phospho-L-tyrosyl-[protein] + ADP + H(+)</text>
        <dbReference type="Rhea" id="RHEA:10596"/>
        <dbReference type="Rhea" id="RHEA-COMP:10136"/>
        <dbReference type="Rhea" id="RHEA-COMP:20101"/>
        <dbReference type="ChEBI" id="CHEBI:15378"/>
        <dbReference type="ChEBI" id="CHEBI:30616"/>
        <dbReference type="ChEBI" id="CHEBI:46858"/>
        <dbReference type="ChEBI" id="CHEBI:61978"/>
        <dbReference type="ChEBI" id="CHEBI:456216"/>
        <dbReference type="EC" id="2.7.10.2"/>
    </reaction>
</comment>
<evidence type="ECO:0000256" key="6">
    <source>
        <dbReference type="ARBA" id="ARBA00023137"/>
    </source>
</evidence>
<dbReference type="InterPro" id="IPR036860">
    <property type="entry name" value="SH2_dom_sf"/>
</dbReference>
<accession>A0A0B6ZX32</accession>
<dbReference type="InterPro" id="IPR000980">
    <property type="entry name" value="SH2"/>
</dbReference>
<dbReference type="PRINTS" id="PR00401">
    <property type="entry name" value="SH2DOMAIN"/>
</dbReference>
<dbReference type="GO" id="GO:0004715">
    <property type="term" value="F:non-membrane spanning protein tyrosine kinase activity"/>
    <property type="evidence" value="ECO:0007669"/>
    <property type="project" value="UniProtKB-EC"/>
</dbReference>
<evidence type="ECO:0000256" key="12">
    <source>
        <dbReference type="SAM" id="MobiDB-lite"/>
    </source>
</evidence>
<dbReference type="PROSITE" id="PS50297">
    <property type="entry name" value="ANK_REP_REGION"/>
    <property type="match status" value="2"/>
</dbReference>